<comment type="subcellular location">
    <subcellularLocation>
        <location evidence="2">Cytoplasm</location>
    </subcellularLocation>
</comment>
<feature type="compositionally biased region" description="Basic residues" evidence="19">
    <location>
        <begin position="475"/>
        <end position="497"/>
    </location>
</feature>
<evidence type="ECO:0000256" key="12">
    <source>
        <dbReference type="ARBA" id="ARBA00022777"/>
    </source>
</evidence>
<evidence type="ECO:0000256" key="18">
    <source>
        <dbReference type="ARBA" id="ARBA00068838"/>
    </source>
</evidence>
<dbReference type="InterPro" id="IPR011009">
    <property type="entry name" value="Kinase-like_dom_sf"/>
</dbReference>
<dbReference type="SMART" id="SM00090">
    <property type="entry name" value="RIO"/>
    <property type="match status" value="1"/>
</dbReference>
<dbReference type="PROSITE" id="PS00109">
    <property type="entry name" value="PROTEIN_KINASE_TYR"/>
    <property type="match status" value="1"/>
</dbReference>
<evidence type="ECO:0000256" key="11">
    <source>
        <dbReference type="ARBA" id="ARBA00022741"/>
    </source>
</evidence>
<evidence type="ECO:0000256" key="14">
    <source>
        <dbReference type="ARBA" id="ARBA00022840"/>
    </source>
</evidence>
<feature type="region of interest" description="Disordered" evidence="19">
    <location>
        <begin position="1"/>
        <end position="29"/>
    </location>
</feature>
<keyword evidence="9" id="KW-0808">Transferase</keyword>
<dbReference type="InterPro" id="IPR000687">
    <property type="entry name" value="RIO_kinase"/>
</dbReference>
<feature type="region of interest" description="Disordered" evidence="19">
    <location>
        <begin position="399"/>
        <end position="507"/>
    </location>
</feature>
<dbReference type="PROSITE" id="PS01245">
    <property type="entry name" value="RIO1"/>
    <property type="match status" value="1"/>
</dbReference>
<evidence type="ECO:0000256" key="15">
    <source>
        <dbReference type="ARBA" id="ARBA00022842"/>
    </source>
</evidence>
<feature type="domain" description="RIO kinase" evidence="20">
    <location>
        <begin position="75"/>
        <end position="316"/>
    </location>
</feature>
<keyword evidence="15" id="KW-0460">Magnesium</keyword>
<keyword evidence="13" id="KW-0378">Hydrolase</keyword>
<dbReference type="EMBL" id="JAEACU010000005">
    <property type="protein sequence ID" value="KAH7528225.1"/>
    <property type="molecule type" value="Genomic_DNA"/>
</dbReference>
<dbReference type="InterPro" id="IPR018934">
    <property type="entry name" value="RIO_dom"/>
</dbReference>
<evidence type="ECO:0000256" key="17">
    <source>
        <dbReference type="ARBA" id="ARBA00048679"/>
    </source>
</evidence>
<keyword evidence="11" id="KW-0547">Nucleotide-binding</keyword>
<sequence>MSMAEEKLENGVHSRPNSSALQPLSNRNQKFSNHIRASPLEEWEGRFNVGMSNSVTTAIRESVRDMAIGKTKTTEKADRATVEQAIDPRTRMVLFKMLNRGVFHDINGCISTGKEVRVVIANVYHATKSDGQELAIKVYKTSILVFKDRDRYVQGDYRFRYGYCKHNPRKMVKTWAEKEMRNLLRLKAAGIRCPTPLLLRLHVLVMEFIGKSGWAAPRLKDAALSLDKLREGYREMIIAMRTLYQKCKLVHGDLSEYNILFYEGHLYIIDVSQAVDLDHPHALDFLREDCVHVSDFFKKHGVAVMTIRELFDFIVDPCIADDAIDSYLEEVQQKIMSRGEMTAEDEIADSVFMQSFIPKTLEHVKNVEEDVMRLTSGGDTGDMYYKTITGLKQALSEVQQAATRQDMNVGEESSLNPASHSNSPKNEDEDEEEENSSESEDSDSSSETKSQQVPVDKKAARKENKKRVKEEKREARKNKVPKALKKKRKKLAKAHKTRASENDNNNELSQEWETMARAWLCSFPEAKAVSMAEVEAWLDSNLDSLPEGIQSMPRSELCQRFIAIQNCMRLPNQEKEANQVDLPIPHARFQRTDQWRPVYSWLESLDKDEVVKSKDISDWLNENPNVQEQLCSRHSRYHLMHYIKKCHMKILKRREKKKGLHQTDKPAALKVHKDVAMKRPALLPCNSLSNLPKDSEVYLAKRKEAYQKYEM</sequence>
<keyword evidence="10" id="KW-0479">Metal-binding</keyword>
<comment type="cofactor">
    <cofactor evidence="1">
        <name>Mg(2+)</name>
        <dbReference type="ChEBI" id="CHEBI:18420"/>
    </cofactor>
</comment>
<comment type="similarity">
    <text evidence="3">Belongs to the protein kinase superfamily. RIO-type Ser/Thr kinase family.</text>
</comment>
<evidence type="ECO:0000256" key="3">
    <source>
        <dbReference type="ARBA" id="ARBA00009196"/>
    </source>
</evidence>
<name>A0A978VCY6_ZIZJJ</name>
<feature type="compositionally biased region" description="Basic and acidic residues" evidence="19">
    <location>
        <begin position="455"/>
        <end position="474"/>
    </location>
</feature>
<evidence type="ECO:0000256" key="6">
    <source>
        <dbReference type="ARBA" id="ARBA00022490"/>
    </source>
</evidence>
<evidence type="ECO:0000313" key="21">
    <source>
        <dbReference type="EMBL" id="KAH7528225.1"/>
    </source>
</evidence>
<keyword evidence="12" id="KW-0418">Kinase</keyword>
<evidence type="ECO:0000256" key="7">
    <source>
        <dbReference type="ARBA" id="ARBA00022517"/>
    </source>
</evidence>
<evidence type="ECO:0000313" key="22">
    <source>
        <dbReference type="Proteomes" id="UP000813462"/>
    </source>
</evidence>
<dbReference type="GO" id="GO:0005737">
    <property type="term" value="C:cytoplasm"/>
    <property type="evidence" value="ECO:0007669"/>
    <property type="project" value="UniProtKB-SubCell"/>
</dbReference>
<dbReference type="InterPro" id="IPR018935">
    <property type="entry name" value="RIO_kinase_CS"/>
</dbReference>
<dbReference type="GO" id="GO:0042254">
    <property type="term" value="P:ribosome biogenesis"/>
    <property type="evidence" value="ECO:0007669"/>
    <property type="project" value="UniProtKB-KW"/>
</dbReference>
<evidence type="ECO:0000256" key="4">
    <source>
        <dbReference type="ARBA" id="ARBA00012513"/>
    </source>
</evidence>
<evidence type="ECO:0000256" key="9">
    <source>
        <dbReference type="ARBA" id="ARBA00022679"/>
    </source>
</evidence>
<dbReference type="Gene3D" id="3.30.200.20">
    <property type="entry name" value="Phosphorylase Kinase, domain 1"/>
    <property type="match status" value="1"/>
</dbReference>
<evidence type="ECO:0000256" key="19">
    <source>
        <dbReference type="SAM" id="MobiDB-lite"/>
    </source>
</evidence>
<comment type="catalytic activity">
    <reaction evidence="17">
        <text>L-seryl-[protein] + ATP = O-phospho-L-seryl-[protein] + ADP + H(+)</text>
        <dbReference type="Rhea" id="RHEA:17989"/>
        <dbReference type="Rhea" id="RHEA-COMP:9863"/>
        <dbReference type="Rhea" id="RHEA-COMP:11604"/>
        <dbReference type="ChEBI" id="CHEBI:15378"/>
        <dbReference type="ChEBI" id="CHEBI:29999"/>
        <dbReference type="ChEBI" id="CHEBI:30616"/>
        <dbReference type="ChEBI" id="CHEBI:83421"/>
        <dbReference type="ChEBI" id="CHEBI:456216"/>
        <dbReference type="EC" id="2.7.11.1"/>
    </reaction>
</comment>
<dbReference type="Proteomes" id="UP000813462">
    <property type="component" value="Unassembled WGS sequence"/>
</dbReference>
<accession>A0A978VCY6</accession>
<dbReference type="SUPFAM" id="SSF56112">
    <property type="entry name" value="Protein kinase-like (PK-like)"/>
    <property type="match status" value="1"/>
</dbReference>
<feature type="compositionally biased region" description="Polar residues" evidence="19">
    <location>
        <begin position="399"/>
        <end position="420"/>
    </location>
</feature>
<evidence type="ECO:0000256" key="10">
    <source>
        <dbReference type="ARBA" id="ARBA00022723"/>
    </source>
</evidence>
<protein>
    <recommendedName>
        <fullName evidence="5">Serine/threonine-protein kinase RIO1</fullName>
        <ecNumber evidence="4">2.7.11.1</ecNumber>
    </recommendedName>
    <alternativeName>
        <fullName evidence="18">Serine/threonine-protein kinase rio1</fullName>
    </alternativeName>
</protein>
<evidence type="ECO:0000256" key="2">
    <source>
        <dbReference type="ARBA" id="ARBA00004496"/>
    </source>
</evidence>
<dbReference type="InterPro" id="IPR051272">
    <property type="entry name" value="RIO-type_Ser/Thr_kinase"/>
</dbReference>
<evidence type="ECO:0000259" key="20">
    <source>
        <dbReference type="SMART" id="SM00090"/>
    </source>
</evidence>
<feature type="compositionally biased region" description="Basic and acidic residues" evidence="19">
    <location>
        <begin position="1"/>
        <end position="12"/>
    </location>
</feature>
<gene>
    <name evidence="21" type="ORF">FEM48_Zijuj05G0049900</name>
</gene>
<evidence type="ECO:0000256" key="16">
    <source>
        <dbReference type="ARBA" id="ARBA00047899"/>
    </source>
</evidence>
<comment type="catalytic activity">
    <reaction evidence="16">
        <text>L-threonyl-[protein] + ATP = O-phospho-L-threonyl-[protein] + ADP + H(+)</text>
        <dbReference type="Rhea" id="RHEA:46608"/>
        <dbReference type="Rhea" id="RHEA-COMP:11060"/>
        <dbReference type="Rhea" id="RHEA-COMP:11605"/>
        <dbReference type="ChEBI" id="CHEBI:15378"/>
        <dbReference type="ChEBI" id="CHEBI:30013"/>
        <dbReference type="ChEBI" id="CHEBI:30616"/>
        <dbReference type="ChEBI" id="CHEBI:61977"/>
        <dbReference type="ChEBI" id="CHEBI:456216"/>
        <dbReference type="EC" id="2.7.11.1"/>
    </reaction>
</comment>
<evidence type="ECO:0000256" key="13">
    <source>
        <dbReference type="ARBA" id="ARBA00022801"/>
    </source>
</evidence>
<dbReference type="GO" id="GO:0004674">
    <property type="term" value="F:protein serine/threonine kinase activity"/>
    <property type="evidence" value="ECO:0007669"/>
    <property type="project" value="UniProtKB-KW"/>
</dbReference>
<dbReference type="FunFam" id="3.30.200.20:FF:000148">
    <property type="entry name" value="Serine/threonine-protein kinase RIO1"/>
    <property type="match status" value="1"/>
</dbReference>
<dbReference type="CDD" id="cd05147">
    <property type="entry name" value="RIO1_euk"/>
    <property type="match status" value="1"/>
</dbReference>
<proteinExistence type="inferred from homology"/>
<evidence type="ECO:0000256" key="8">
    <source>
        <dbReference type="ARBA" id="ARBA00022527"/>
    </source>
</evidence>
<feature type="compositionally biased region" description="Polar residues" evidence="19">
    <location>
        <begin position="15"/>
        <end position="29"/>
    </location>
</feature>
<reference evidence="21" key="1">
    <citation type="journal article" date="2021" name="Front. Plant Sci.">
        <title>Chromosome-Scale Genome Assembly for Chinese Sour Jujube and Insights Into Its Genome Evolution and Domestication Signature.</title>
        <authorList>
            <person name="Shen L.-Y."/>
            <person name="Luo H."/>
            <person name="Wang X.-L."/>
            <person name="Wang X.-M."/>
            <person name="Qiu X.-J."/>
            <person name="Liu H."/>
            <person name="Zhou S.-S."/>
            <person name="Jia K.-H."/>
            <person name="Nie S."/>
            <person name="Bao Y.-T."/>
            <person name="Zhang R.-G."/>
            <person name="Yun Q.-Z."/>
            <person name="Chai Y.-H."/>
            <person name="Lu J.-Y."/>
            <person name="Li Y."/>
            <person name="Zhao S.-W."/>
            <person name="Mao J.-F."/>
            <person name="Jia S.-G."/>
            <person name="Mao Y.-M."/>
        </authorList>
    </citation>
    <scope>NUCLEOTIDE SEQUENCE</scope>
    <source>
        <strain evidence="21">AT0</strain>
        <tissue evidence="21">Leaf</tissue>
    </source>
</reference>
<comment type="caution">
    <text evidence="21">The sequence shown here is derived from an EMBL/GenBank/DDBJ whole genome shotgun (WGS) entry which is preliminary data.</text>
</comment>
<keyword evidence="6" id="KW-0963">Cytoplasm</keyword>
<dbReference type="GO" id="GO:0016787">
    <property type="term" value="F:hydrolase activity"/>
    <property type="evidence" value="ECO:0007669"/>
    <property type="project" value="UniProtKB-KW"/>
</dbReference>
<feature type="compositionally biased region" description="Acidic residues" evidence="19">
    <location>
        <begin position="427"/>
        <end position="444"/>
    </location>
</feature>
<dbReference type="EC" id="2.7.11.1" evidence="4"/>
<dbReference type="AlphaFoldDB" id="A0A978VCY6"/>
<keyword evidence="14" id="KW-0067">ATP-binding</keyword>
<keyword evidence="7" id="KW-0690">Ribosome biogenesis</keyword>
<dbReference type="Pfam" id="PF01163">
    <property type="entry name" value="RIO1"/>
    <property type="match status" value="1"/>
</dbReference>
<organism evidence="21 22">
    <name type="scientific">Ziziphus jujuba var. spinosa</name>
    <dbReference type="NCBI Taxonomy" id="714518"/>
    <lineage>
        <taxon>Eukaryota</taxon>
        <taxon>Viridiplantae</taxon>
        <taxon>Streptophyta</taxon>
        <taxon>Embryophyta</taxon>
        <taxon>Tracheophyta</taxon>
        <taxon>Spermatophyta</taxon>
        <taxon>Magnoliopsida</taxon>
        <taxon>eudicotyledons</taxon>
        <taxon>Gunneridae</taxon>
        <taxon>Pentapetalae</taxon>
        <taxon>rosids</taxon>
        <taxon>fabids</taxon>
        <taxon>Rosales</taxon>
        <taxon>Rhamnaceae</taxon>
        <taxon>Paliureae</taxon>
        <taxon>Ziziphus</taxon>
    </lineage>
</organism>
<dbReference type="PANTHER" id="PTHR45723">
    <property type="entry name" value="SERINE/THREONINE-PROTEIN KINASE RIO1"/>
    <property type="match status" value="1"/>
</dbReference>
<dbReference type="InterPro" id="IPR008266">
    <property type="entry name" value="Tyr_kinase_AS"/>
</dbReference>
<evidence type="ECO:0000256" key="5">
    <source>
        <dbReference type="ARBA" id="ARBA00016038"/>
    </source>
</evidence>
<dbReference type="Gene3D" id="1.10.510.10">
    <property type="entry name" value="Transferase(Phosphotransferase) domain 1"/>
    <property type="match status" value="1"/>
</dbReference>
<keyword evidence="8" id="KW-0723">Serine/threonine-protein kinase</keyword>
<dbReference type="GO" id="GO:0046872">
    <property type="term" value="F:metal ion binding"/>
    <property type="evidence" value="ECO:0007669"/>
    <property type="project" value="UniProtKB-KW"/>
</dbReference>
<evidence type="ECO:0000256" key="1">
    <source>
        <dbReference type="ARBA" id="ARBA00001946"/>
    </source>
</evidence>
<dbReference type="GO" id="GO:0005524">
    <property type="term" value="F:ATP binding"/>
    <property type="evidence" value="ECO:0007669"/>
    <property type="project" value="UniProtKB-KW"/>
</dbReference>